<feature type="domain" description="Glycosyl transferase family 1" evidence="3">
    <location>
        <begin position="207"/>
        <end position="357"/>
    </location>
</feature>
<dbReference type="PANTHER" id="PTHR45947">
    <property type="entry name" value="SULFOQUINOVOSYL TRANSFERASE SQD2"/>
    <property type="match status" value="1"/>
</dbReference>
<evidence type="ECO:0000259" key="3">
    <source>
        <dbReference type="Pfam" id="PF00534"/>
    </source>
</evidence>
<keyword evidence="2" id="KW-0808">Transferase</keyword>
<evidence type="ECO:0000313" key="6">
    <source>
        <dbReference type="Proteomes" id="UP000715441"/>
    </source>
</evidence>
<keyword evidence="6" id="KW-1185">Reference proteome</keyword>
<proteinExistence type="predicted"/>
<dbReference type="SUPFAM" id="SSF53756">
    <property type="entry name" value="UDP-Glycosyltransferase/glycogen phosphorylase"/>
    <property type="match status" value="1"/>
</dbReference>
<dbReference type="Gene3D" id="3.40.50.2000">
    <property type="entry name" value="Glycogen Phosphorylase B"/>
    <property type="match status" value="2"/>
</dbReference>
<evidence type="ECO:0000259" key="4">
    <source>
        <dbReference type="Pfam" id="PF13439"/>
    </source>
</evidence>
<sequence>MRILISTDTYPPDLSGSSFFTYRLATGLAELGHDVHVVCASDSGPRKDVPEDGVRMHRLRSVPLVIHPTVRFVPPVGVPRALRGLVAELMPDVLHTQDHFTIGRAAMAAARRHGIPVVATNHFMPDNLLPYLPGWLHRPVKSVAWHDFRRIYARADHLTTPTQAAADLLARYGFGRYVEPVSCGVDFGRFHPSERPKVVARKEFHLPDVPTIAFVGRLDAEKRLDEVIRALPGVPAQFVLAGRGVRRFELERLAHRTGVADRVFFLGYVPDAQLPLVYAAADVFVMPGIAELQSIATLEAMASGLPVVAADAVALPHLVRPGENGFLFTSGDVDGLAAALNRVLSSEHERARMAEASHAMARSHDATRTVTRFEEIYRGVLSGLKR</sequence>
<dbReference type="Proteomes" id="UP000715441">
    <property type="component" value="Unassembled WGS sequence"/>
</dbReference>
<gene>
    <name evidence="5" type="ORF">HFP15_25620</name>
</gene>
<protein>
    <submittedName>
        <fullName evidence="5">Glycosyltransferase family 4 protein</fullName>
    </submittedName>
</protein>
<name>A0ABX1J904_9PSEU</name>
<evidence type="ECO:0000256" key="2">
    <source>
        <dbReference type="ARBA" id="ARBA00022679"/>
    </source>
</evidence>
<dbReference type="InterPro" id="IPR001296">
    <property type="entry name" value="Glyco_trans_1"/>
</dbReference>
<dbReference type="Pfam" id="PF13439">
    <property type="entry name" value="Glyco_transf_4"/>
    <property type="match status" value="1"/>
</dbReference>
<reference evidence="5 6" key="1">
    <citation type="submission" date="2020-04" db="EMBL/GenBank/DDBJ databases">
        <title>Novel species.</title>
        <authorList>
            <person name="Teo W.F.A."/>
            <person name="Lipun K."/>
            <person name="Srisuk N."/>
            <person name="Duangmal K."/>
        </authorList>
    </citation>
    <scope>NUCLEOTIDE SEQUENCE [LARGE SCALE GENOMIC DNA]</scope>
    <source>
        <strain evidence="5 6">K13G38</strain>
    </source>
</reference>
<accession>A0ABX1J904</accession>
<evidence type="ECO:0000256" key="1">
    <source>
        <dbReference type="ARBA" id="ARBA00022676"/>
    </source>
</evidence>
<dbReference type="RefSeq" id="WP_168519304.1">
    <property type="nucleotide sequence ID" value="NZ_JAAXLS010000021.1"/>
</dbReference>
<dbReference type="InterPro" id="IPR028098">
    <property type="entry name" value="Glyco_trans_4-like_N"/>
</dbReference>
<dbReference type="PANTHER" id="PTHR45947:SF3">
    <property type="entry name" value="SULFOQUINOVOSYL TRANSFERASE SQD2"/>
    <property type="match status" value="1"/>
</dbReference>
<comment type="caution">
    <text evidence="5">The sequence shown here is derived from an EMBL/GenBank/DDBJ whole genome shotgun (WGS) entry which is preliminary data.</text>
</comment>
<organism evidence="5 6">
    <name type="scientific">Amycolatopsis acididurans</name>
    <dbReference type="NCBI Taxonomy" id="2724524"/>
    <lineage>
        <taxon>Bacteria</taxon>
        <taxon>Bacillati</taxon>
        <taxon>Actinomycetota</taxon>
        <taxon>Actinomycetes</taxon>
        <taxon>Pseudonocardiales</taxon>
        <taxon>Pseudonocardiaceae</taxon>
        <taxon>Amycolatopsis</taxon>
    </lineage>
</organism>
<feature type="domain" description="Glycosyltransferase subfamily 4-like N-terminal" evidence="4">
    <location>
        <begin position="16"/>
        <end position="187"/>
    </location>
</feature>
<dbReference type="InterPro" id="IPR050194">
    <property type="entry name" value="Glycosyltransferase_grp1"/>
</dbReference>
<keyword evidence="1" id="KW-0328">Glycosyltransferase</keyword>
<evidence type="ECO:0000313" key="5">
    <source>
        <dbReference type="EMBL" id="NKQ56262.1"/>
    </source>
</evidence>
<dbReference type="EMBL" id="JAAXLS010000021">
    <property type="protein sequence ID" value="NKQ56262.1"/>
    <property type="molecule type" value="Genomic_DNA"/>
</dbReference>
<dbReference type="Pfam" id="PF00534">
    <property type="entry name" value="Glycos_transf_1"/>
    <property type="match status" value="1"/>
</dbReference>